<keyword evidence="2" id="KW-1185">Reference proteome</keyword>
<name>A0ABX2FHG4_9PSEU</name>
<accession>A0ABX2FHG4</accession>
<reference evidence="1 2" key="1">
    <citation type="submission" date="2020-01" db="EMBL/GenBank/DDBJ databases">
        <title>Kibdelosporangium persica a novel Actinomycetes from a hot desert in Iran.</title>
        <authorList>
            <person name="Safaei N."/>
            <person name="Zaburannyi N."/>
            <person name="Mueller R."/>
            <person name="Wink J."/>
        </authorList>
    </citation>
    <scope>NUCLEOTIDE SEQUENCE [LARGE SCALE GENOMIC DNA]</scope>
    <source>
        <strain evidence="1 2">4NS15</strain>
    </source>
</reference>
<sequence>MTNEGPPLTLPERSALLALMTFVGEASNTEIKDRYRFTIDKGTRERLKELDLITVHQARQLRNAYVHTLTEEGWRRCREELDAEPSGRVDKGYRLLYGVLRLLGEHLTRWDLKLADLFNEKPQPDSVETRGYADSDIDEEIRSAYRVLAAQPRAWVSLTRLREKLAHLSRGELDAGLVRLNMNPQAQLIPEENQKVLTVADQAAAIRLGGEDKHVLSIDVT</sequence>
<evidence type="ECO:0000313" key="1">
    <source>
        <dbReference type="EMBL" id="NRN70183.1"/>
    </source>
</evidence>
<organism evidence="1 2">
    <name type="scientific">Kibdelosporangium persicum</name>
    <dbReference type="NCBI Taxonomy" id="2698649"/>
    <lineage>
        <taxon>Bacteria</taxon>
        <taxon>Bacillati</taxon>
        <taxon>Actinomycetota</taxon>
        <taxon>Actinomycetes</taxon>
        <taxon>Pseudonocardiales</taxon>
        <taxon>Pseudonocardiaceae</taxon>
        <taxon>Kibdelosporangium</taxon>
    </lineage>
</organism>
<gene>
    <name evidence="1" type="ORF">GC106_74480</name>
</gene>
<dbReference type="Proteomes" id="UP000763557">
    <property type="component" value="Unassembled WGS sequence"/>
</dbReference>
<evidence type="ECO:0000313" key="2">
    <source>
        <dbReference type="Proteomes" id="UP000763557"/>
    </source>
</evidence>
<protein>
    <recommendedName>
        <fullName evidence="3">MarR family transcriptional regulator</fullName>
    </recommendedName>
</protein>
<proteinExistence type="predicted"/>
<comment type="caution">
    <text evidence="1">The sequence shown here is derived from an EMBL/GenBank/DDBJ whole genome shotgun (WGS) entry which is preliminary data.</text>
</comment>
<evidence type="ECO:0008006" key="3">
    <source>
        <dbReference type="Google" id="ProtNLM"/>
    </source>
</evidence>
<dbReference type="EMBL" id="JAAATY010000035">
    <property type="protein sequence ID" value="NRN70183.1"/>
    <property type="molecule type" value="Genomic_DNA"/>
</dbReference>